<dbReference type="SUPFAM" id="SSF82866">
    <property type="entry name" value="Multidrug efflux transporter AcrB transmembrane domain"/>
    <property type="match status" value="2"/>
</dbReference>
<protein>
    <submittedName>
        <fullName evidence="10">MMPL family transporter</fullName>
    </submittedName>
</protein>
<keyword evidence="6 8" id="KW-0472">Membrane</keyword>
<evidence type="ECO:0000256" key="1">
    <source>
        <dbReference type="ARBA" id="ARBA00004651"/>
    </source>
</evidence>
<gene>
    <name evidence="10" type="ORF">GCM10023168_23530</name>
</gene>
<sequence>MRRLVVAGWVAALIGTFFLAGAVGGEFRQDYLQPSSESQEAVETLRTSFPERAGDSIQIAIQSRDGVTAPPIQARAERVFDAVARAEHVVDVLSPYSAPDAGRISADGTTAFATVTLDRTVNEFTPEEAADLVEPVLAAAGDDMQVEVAGPVAALSQTAPIGSEAIGLLAAAVILLFTFGSAVAMGLPLVTALLGLGIAMSLGEVLRRVVDVPDWAPATAAMVGLGVGIDYALLIVTRFRGALADGQEPREATGTAIGTAGRAVVFAGLTVVVSMLGILLMGQASMTGFAFSVVLTVLVVMAASVTLLPATLGFTGRSIERLHVPFVRRVARPLDASRWYRWSRFIQRSPWIAATGALGVLLALAAPFLGIRFGMPDATNDPATSTTRQAHELLADGFGPGFSAPLVLTVQGRTGPDLTTATDALGATLRSTAGVASVEPAVVNAAADTAVLTLFASTSAQDPATDDLVDRLRDESIPGAITGTGLSVDVGGMVAANLDTTRGAAERLPLFFGGVLLMSFVLLMMVFRSVAVPLKAVLMNLLASAAAFGVLALAVGGGVLGGLVGIPEGTPVPIQLPIGIFAILFGLSMDYEVFLLSRIKEEYDRTGDNAMAVADGLAKSARVITASAAIMVTVFFSFVLGDAVLSKLFGLGLAAAILIDATVIRMVLVPATMELLGERNWWLPAWLDRLLPHLTVDGTVPPTTRAPAADAAPEPALIGGNA</sequence>
<feature type="region of interest" description="Disordered" evidence="7">
    <location>
        <begin position="702"/>
        <end position="722"/>
    </location>
</feature>
<dbReference type="Proteomes" id="UP001500945">
    <property type="component" value="Unassembled WGS sequence"/>
</dbReference>
<feature type="transmembrane region" description="Helical" evidence="8">
    <location>
        <begin position="288"/>
        <end position="312"/>
    </location>
</feature>
<comment type="similarity">
    <text evidence="2">Belongs to the resistance-nodulation-cell division (RND) (TC 2.A.6) family. MmpL subfamily.</text>
</comment>
<evidence type="ECO:0000259" key="9">
    <source>
        <dbReference type="PROSITE" id="PS50156"/>
    </source>
</evidence>
<evidence type="ECO:0000256" key="5">
    <source>
        <dbReference type="ARBA" id="ARBA00022989"/>
    </source>
</evidence>
<evidence type="ECO:0000313" key="11">
    <source>
        <dbReference type="Proteomes" id="UP001500945"/>
    </source>
</evidence>
<dbReference type="InterPro" id="IPR000731">
    <property type="entry name" value="SSD"/>
</dbReference>
<dbReference type="InterPro" id="IPR004869">
    <property type="entry name" value="MMPL_dom"/>
</dbReference>
<feature type="transmembrane region" description="Helical" evidence="8">
    <location>
        <begin position="260"/>
        <end position="282"/>
    </location>
</feature>
<evidence type="ECO:0000256" key="6">
    <source>
        <dbReference type="ARBA" id="ARBA00023136"/>
    </source>
</evidence>
<feature type="transmembrane region" description="Helical" evidence="8">
    <location>
        <begin position="647"/>
        <end position="668"/>
    </location>
</feature>
<comment type="subcellular location">
    <subcellularLocation>
        <location evidence="1">Cell membrane</location>
        <topology evidence="1">Multi-pass membrane protein</topology>
    </subcellularLocation>
</comment>
<feature type="transmembrane region" description="Helical" evidence="8">
    <location>
        <begin position="620"/>
        <end position="641"/>
    </location>
</feature>
<organism evidence="10 11">
    <name type="scientific">Fodinibacter luteus</name>
    <dbReference type="NCBI Taxonomy" id="552064"/>
    <lineage>
        <taxon>Bacteria</taxon>
        <taxon>Bacillati</taxon>
        <taxon>Actinomycetota</taxon>
        <taxon>Actinomycetes</taxon>
        <taxon>Micrococcales</taxon>
        <taxon>Intrasporangiaceae</taxon>
        <taxon>Fodinibacter (ex Wang et al. 2009)</taxon>
    </lineage>
</organism>
<feature type="transmembrane region" description="Helical" evidence="8">
    <location>
        <begin position="578"/>
        <end position="599"/>
    </location>
</feature>
<accession>A0ABP8KIL3</accession>
<dbReference type="InterPro" id="IPR050545">
    <property type="entry name" value="Mycobact_MmpL"/>
</dbReference>
<evidence type="ECO:0000256" key="7">
    <source>
        <dbReference type="SAM" id="MobiDB-lite"/>
    </source>
</evidence>
<dbReference type="PROSITE" id="PS50156">
    <property type="entry name" value="SSD"/>
    <property type="match status" value="1"/>
</dbReference>
<dbReference type="EMBL" id="BAABGM010000014">
    <property type="protein sequence ID" value="GAA4407464.1"/>
    <property type="molecule type" value="Genomic_DNA"/>
</dbReference>
<evidence type="ECO:0000256" key="2">
    <source>
        <dbReference type="ARBA" id="ARBA00010157"/>
    </source>
</evidence>
<feature type="transmembrane region" description="Helical" evidence="8">
    <location>
        <begin position="508"/>
        <end position="527"/>
    </location>
</feature>
<feature type="transmembrane region" description="Helical" evidence="8">
    <location>
        <begin position="351"/>
        <end position="371"/>
    </location>
</feature>
<reference evidence="11" key="1">
    <citation type="journal article" date="2019" name="Int. J. Syst. Evol. Microbiol.">
        <title>The Global Catalogue of Microorganisms (GCM) 10K type strain sequencing project: providing services to taxonomists for standard genome sequencing and annotation.</title>
        <authorList>
            <consortium name="The Broad Institute Genomics Platform"/>
            <consortium name="The Broad Institute Genome Sequencing Center for Infectious Disease"/>
            <person name="Wu L."/>
            <person name="Ma J."/>
        </authorList>
    </citation>
    <scope>NUCLEOTIDE SEQUENCE [LARGE SCALE GENOMIC DNA]</scope>
    <source>
        <strain evidence="11">JCM 17809</strain>
    </source>
</reference>
<feature type="transmembrane region" description="Helical" evidence="8">
    <location>
        <begin position="161"/>
        <end position="179"/>
    </location>
</feature>
<evidence type="ECO:0000313" key="10">
    <source>
        <dbReference type="EMBL" id="GAA4407464.1"/>
    </source>
</evidence>
<keyword evidence="3" id="KW-1003">Cell membrane</keyword>
<feature type="transmembrane region" description="Helical" evidence="8">
    <location>
        <begin position="215"/>
        <end position="239"/>
    </location>
</feature>
<keyword evidence="11" id="KW-1185">Reference proteome</keyword>
<proteinExistence type="inferred from homology"/>
<feature type="domain" description="SSD" evidence="9">
    <location>
        <begin position="167"/>
        <end position="314"/>
    </location>
</feature>
<evidence type="ECO:0000256" key="4">
    <source>
        <dbReference type="ARBA" id="ARBA00022692"/>
    </source>
</evidence>
<dbReference type="Pfam" id="PF03176">
    <property type="entry name" value="MMPL"/>
    <property type="match status" value="2"/>
</dbReference>
<dbReference type="PANTHER" id="PTHR33406:SF11">
    <property type="entry name" value="MEMBRANE PROTEIN SCO6666-RELATED"/>
    <property type="match status" value="1"/>
</dbReference>
<dbReference type="PANTHER" id="PTHR33406">
    <property type="entry name" value="MEMBRANE PROTEIN MJ1562-RELATED"/>
    <property type="match status" value="1"/>
</dbReference>
<feature type="compositionally biased region" description="Low complexity" evidence="7">
    <location>
        <begin position="702"/>
        <end position="716"/>
    </location>
</feature>
<comment type="caution">
    <text evidence="10">The sequence shown here is derived from an EMBL/GenBank/DDBJ whole genome shotgun (WGS) entry which is preliminary data.</text>
</comment>
<evidence type="ECO:0000256" key="3">
    <source>
        <dbReference type="ARBA" id="ARBA00022475"/>
    </source>
</evidence>
<keyword evidence="5 8" id="KW-1133">Transmembrane helix</keyword>
<keyword evidence="4 8" id="KW-0812">Transmembrane</keyword>
<dbReference type="RefSeq" id="WP_345206076.1">
    <property type="nucleotide sequence ID" value="NZ_BAABGM010000014.1"/>
</dbReference>
<evidence type="ECO:0000256" key="8">
    <source>
        <dbReference type="SAM" id="Phobius"/>
    </source>
</evidence>
<feature type="transmembrane region" description="Helical" evidence="8">
    <location>
        <begin position="539"/>
        <end position="566"/>
    </location>
</feature>
<name>A0ABP8KIL3_9MICO</name>
<dbReference type="Gene3D" id="1.20.1640.10">
    <property type="entry name" value="Multidrug efflux transporter AcrB transmembrane domain"/>
    <property type="match status" value="2"/>
</dbReference>